<evidence type="ECO:0000313" key="8">
    <source>
        <dbReference type="Proteomes" id="UP001339911"/>
    </source>
</evidence>
<dbReference type="Pfam" id="PF13411">
    <property type="entry name" value="MerR_1"/>
    <property type="match status" value="1"/>
</dbReference>
<protein>
    <submittedName>
        <fullName evidence="7">MerR family transcriptional regulator</fullName>
    </submittedName>
</protein>
<evidence type="ECO:0000256" key="1">
    <source>
        <dbReference type="ARBA" id="ARBA00022491"/>
    </source>
</evidence>
<organism evidence="7 8">
    <name type="scientific">Plantactinospora veratri</name>
    <dbReference type="NCBI Taxonomy" id="1436122"/>
    <lineage>
        <taxon>Bacteria</taxon>
        <taxon>Bacillati</taxon>
        <taxon>Actinomycetota</taxon>
        <taxon>Actinomycetes</taxon>
        <taxon>Micromonosporales</taxon>
        <taxon>Micromonosporaceae</taxon>
        <taxon>Plantactinospora</taxon>
    </lineage>
</organism>
<dbReference type="PANTHER" id="PTHR30204">
    <property type="entry name" value="REDOX-CYCLING DRUG-SENSING TRANSCRIPTIONAL ACTIVATOR SOXR"/>
    <property type="match status" value="1"/>
</dbReference>
<evidence type="ECO:0000256" key="2">
    <source>
        <dbReference type="ARBA" id="ARBA00023015"/>
    </source>
</evidence>
<dbReference type="PANTHER" id="PTHR30204:SF69">
    <property type="entry name" value="MERR-FAMILY TRANSCRIPTIONAL REGULATOR"/>
    <property type="match status" value="1"/>
</dbReference>
<gene>
    <name evidence="7" type="ORF">V1634_16975</name>
</gene>
<evidence type="ECO:0000256" key="5">
    <source>
        <dbReference type="SAM" id="MobiDB-lite"/>
    </source>
</evidence>
<evidence type="ECO:0000256" key="4">
    <source>
        <dbReference type="ARBA" id="ARBA00023163"/>
    </source>
</evidence>
<keyword evidence="3" id="KW-0238">DNA-binding</keyword>
<dbReference type="InterPro" id="IPR009061">
    <property type="entry name" value="DNA-bd_dom_put_sf"/>
</dbReference>
<dbReference type="InterPro" id="IPR047057">
    <property type="entry name" value="MerR_fam"/>
</dbReference>
<keyword evidence="8" id="KW-1185">Reference proteome</keyword>
<keyword evidence="4" id="KW-0804">Transcription</keyword>
<keyword evidence="1" id="KW-0678">Repressor</keyword>
<dbReference type="PRINTS" id="PR00040">
    <property type="entry name" value="HTHMERR"/>
</dbReference>
<proteinExistence type="predicted"/>
<comment type="caution">
    <text evidence="7">The sequence shown here is derived from an EMBL/GenBank/DDBJ whole genome shotgun (WGS) entry which is preliminary data.</text>
</comment>
<accession>A0ABU7SF01</accession>
<feature type="region of interest" description="Disordered" evidence="5">
    <location>
        <begin position="228"/>
        <end position="271"/>
    </location>
</feature>
<reference evidence="7 8" key="1">
    <citation type="submission" date="2024-01" db="EMBL/GenBank/DDBJ databases">
        <title>Genome insights into Plantactinospora veratri sp. nov.</title>
        <authorList>
            <person name="Wang L."/>
        </authorList>
    </citation>
    <scope>NUCLEOTIDE SEQUENCE [LARGE SCALE GENOMIC DNA]</scope>
    <source>
        <strain evidence="7 8">NEAU-FHS4</strain>
    </source>
</reference>
<dbReference type="SMART" id="SM00422">
    <property type="entry name" value="HTH_MERR"/>
    <property type="match status" value="1"/>
</dbReference>
<dbReference type="EMBL" id="JAZGQL010000012">
    <property type="protein sequence ID" value="MEE6308523.1"/>
    <property type="molecule type" value="Genomic_DNA"/>
</dbReference>
<dbReference type="SUPFAM" id="SSF46955">
    <property type="entry name" value="Putative DNA-binding domain"/>
    <property type="match status" value="1"/>
</dbReference>
<dbReference type="PROSITE" id="PS50937">
    <property type="entry name" value="HTH_MERR_2"/>
    <property type="match status" value="1"/>
</dbReference>
<sequence>MTVTVSQLGDRVGSAPATPRYTIDTLARLVGMSPRNIRAHQARGLLAPPARYGRTAYYSASHVRRLESIKSLQRQGFNLVAIEAMLGVRQPAPPPAEPLTTALNRLATEQPALLHSLARHGVLVRAQDGTVTAARPRAVQPALDLHQAGVPVLAALRLLGEVLDRLRPVTDELVPAAGSRLARLRRTATPAPAGQQPENETAALVPGLTRLLSEAFRVVAENACTAAAATSPTGPEGIPTLHLGPDRPPTAHSGPDRPPTAHLDTGQAADR</sequence>
<dbReference type="InterPro" id="IPR000551">
    <property type="entry name" value="MerR-type_HTH_dom"/>
</dbReference>
<dbReference type="Gene3D" id="1.10.1660.10">
    <property type="match status" value="1"/>
</dbReference>
<evidence type="ECO:0000259" key="6">
    <source>
        <dbReference type="PROSITE" id="PS50937"/>
    </source>
</evidence>
<dbReference type="RefSeq" id="WP_331208804.1">
    <property type="nucleotide sequence ID" value="NZ_JAZGQL010000012.1"/>
</dbReference>
<name>A0ABU7SF01_9ACTN</name>
<evidence type="ECO:0000313" key="7">
    <source>
        <dbReference type="EMBL" id="MEE6308523.1"/>
    </source>
</evidence>
<keyword evidence="2" id="KW-0805">Transcription regulation</keyword>
<feature type="domain" description="HTH merR-type" evidence="6">
    <location>
        <begin position="20"/>
        <end position="88"/>
    </location>
</feature>
<evidence type="ECO:0000256" key="3">
    <source>
        <dbReference type="ARBA" id="ARBA00023125"/>
    </source>
</evidence>
<dbReference type="Proteomes" id="UP001339911">
    <property type="component" value="Unassembled WGS sequence"/>
</dbReference>